<name>A0A6I2UFC6_9FIRM</name>
<evidence type="ECO:0000259" key="3">
    <source>
        <dbReference type="Pfam" id="PF00535"/>
    </source>
</evidence>
<dbReference type="GeneID" id="96777708"/>
<evidence type="ECO:0000256" key="2">
    <source>
        <dbReference type="ARBA" id="ARBA00022679"/>
    </source>
</evidence>
<evidence type="ECO:0000256" key="1">
    <source>
        <dbReference type="ARBA" id="ARBA00022676"/>
    </source>
</evidence>
<accession>A0A6I2UFC6</accession>
<dbReference type="PANTHER" id="PTHR22916:SF51">
    <property type="entry name" value="GLYCOSYLTRANSFERASE EPSH-RELATED"/>
    <property type="match status" value="1"/>
</dbReference>
<comment type="caution">
    <text evidence="4">The sequence shown here is derived from an EMBL/GenBank/DDBJ whole genome shotgun (WGS) entry which is preliminary data.</text>
</comment>
<keyword evidence="2 4" id="KW-0808">Transferase</keyword>
<dbReference type="CDD" id="cd00761">
    <property type="entry name" value="Glyco_tranf_GTA_type"/>
    <property type="match status" value="1"/>
</dbReference>
<reference evidence="4 5" key="1">
    <citation type="submission" date="2019-08" db="EMBL/GenBank/DDBJ databases">
        <title>In-depth cultivation of the pig gut microbiome towards novel bacterial diversity and tailored functional studies.</title>
        <authorList>
            <person name="Wylensek D."/>
            <person name="Hitch T.C.A."/>
            <person name="Clavel T."/>
        </authorList>
    </citation>
    <scope>NUCLEOTIDE SEQUENCE [LARGE SCALE GENOMIC DNA]</scope>
    <source>
        <strain evidence="4 5">WCA-693-APC-5D-A</strain>
    </source>
</reference>
<dbReference type="SUPFAM" id="SSF53448">
    <property type="entry name" value="Nucleotide-diphospho-sugar transferases"/>
    <property type="match status" value="1"/>
</dbReference>
<dbReference type="AlphaFoldDB" id="A0A6I2UFC6"/>
<evidence type="ECO:0000313" key="4">
    <source>
        <dbReference type="EMBL" id="MSU07792.1"/>
    </source>
</evidence>
<feature type="domain" description="Glycosyltransferase 2-like" evidence="3">
    <location>
        <begin position="6"/>
        <end position="172"/>
    </location>
</feature>
<proteinExistence type="predicted"/>
<dbReference type="RefSeq" id="WP_154405686.1">
    <property type="nucleotide sequence ID" value="NZ_VUNR01000003.1"/>
</dbReference>
<dbReference type="InterPro" id="IPR001173">
    <property type="entry name" value="Glyco_trans_2-like"/>
</dbReference>
<dbReference type="InterPro" id="IPR029044">
    <property type="entry name" value="Nucleotide-diphossugar_trans"/>
</dbReference>
<dbReference type="Pfam" id="PF00535">
    <property type="entry name" value="Glycos_transf_2"/>
    <property type="match status" value="1"/>
</dbReference>
<sequence length="382" mass="43847">MYKVAVIVPVYNMSPYIERCISSVLQQTYRNFCLIIIDDGSTDDSLQKCLRLTVGDKRVQVVHQDNAGLGPSRNRGIMLADTEYVTFLDADDWWSDDYLENMMRGTEEGRNDIVLCDMDFATVDAGGGFTHKTSRLRFVPGRLDIAREKNLLNKARTFMCGKLYRRSLFIDYGIEIPAKAYEDVATTPYLMSKAKGIFYVDKPLYHYFRNRQGSIVNNFSKLADLIDALKMLRNSFFADNSYAEYLPQLRYLFWCQLCFIYRVLNGKFSAGDLDARRTVCNRAEKAVLEAFPELQALFAIRLDCQDSMLKQAYRLIALPQDNYLDDGQIIIYTLCFKDDDNVADNVITIAKPSNDEVVDEESFLWNLADEIFFAIMAKIIGD</sequence>
<evidence type="ECO:0000313" key="5">
    <source>
        <dbReference type="Proteomes" id="UP000433181"/>
    </source>
</evidence>
<dbReference type="Proteomes" id="UP000433181">
    <property type="component" value="Unassembled WGS sequence"/>
</dbReference>
<keyword evidence="1" id="KW-0328">Glycosyltransferase</keyword>
<gene>
    <name evidence="4" type="ORF">FYJ84_02150</name>
</gene>
<keyword evidence="5" id="KW-1185">Reference proteome</keyword>
<dbReference type="EMBL" id="VUNR01000003">
    <property type="protein sequence ID" value="MSU07792.1"/>
    <property type="molecule type" value="Genomic_DNA"/>
</dbReference>
<dbReference type="GO" id="GO:0016757">
    <property type="term" value="F:glycosyltransferase activity"/>
    <property type="evidence" value="ECO:0007669"/>
    <property type="project" value="UniProtKB-KW"/>
</dbReference>
<dbReference type="Gene3D" id="3.90.550.10">
    <property type="entry name" value="Spore Coat Polysaccharide Biosynthesis Protein SpsA, Chain A"/>
    <property type="match status" value="1"/>
</dbReference>
<organism evidence="4 5">
    <name type="scientific">Anaerovibrio slackiae</name>
    <dbReference type="NCBI Taxonomy" id="2652309"/>
    <lineage>
        <taxon>Bacteria</taxon>
        <taxon>Bacillati</taxon>
        <taxon>Bacillota</taxon>
        <taxon>Negativicutes</taxon>
        <taxon>Selenomonadales</taxon>
        <taxon>Selenomonadaceae</taxon>
        <taxon>Anaerovibrio</taxon>
    </lineage>
</organism>
<dbReference type="PANTHER" id="PTHR22916">
    <property type="entry name" value="GLYCOSYLTRANSFERASE"/>
    <property type="match status" value="1"/>
</dbReference>
<protein>
    <submittedName>
        <fullName evidence="4">Glycosyltransferase family 2 protein</fullName>
    </submittedName>
</protein>